<dbReference type="EMBL" id="CP031742">
    <property type="protein sequence ID" value="AXQ57957.1"/>
    <property type="molecule type" value="Genomic_DNA"/>
</dbReference>
<dbReference type="PANTHER" id="PTHR41913:SF1">
    <property type="entry name" value="DUF1684 DOMAIN-CONTAINING PROTEIN"/>
    <property type="match status" value="1"/>
</dbReference>
<sequence>MAEAAEECHRRRAASPAAPCGPLSVTGVHGLDDLPEGRLPAIPGRWHPDGDRLAVTATAADGLLLDGRPPTGTARLDVGQGPPERARAGQGRRRFAVSRREGPRALRVHGPESGRFRAAPRTVRRPEDPAARTTGTFTPYPDTRVVRGADADGHHRGRGPGGEPAFTPGGRACPFPPPGNSLAVPVRAGERNLVEG</sequence>
<accession>A0A385DJV9</accession>
<dbReference type="KEGG" id="sky:D0C37_27405"/>
<name>A0A385DJV9_9ACTN</name>
<dbReference type="AlphaFoldDB" id="A0A385DJV9"/>
<evidence type="ECO:0000313" key="3">
    <source>
        <dbReference type="Proteomes" id="UP000259636"/>
    </source>
</evidence>
<feature type="compositionally biased region" description="Basic and acidic residues" evidence="1">
    <location>
        <begin position="144"/>
        <end position="154"/>
    </location>
</feature>
<evidence type="ECO:0000256" key="1">
    <source>
        <dbReference type="SAM" id="MobiDB-lite"/>
    </source>
</evidence>
<dbReference type="Proteomes" id="UP000259636">
    <property type="component" value="Chromosome"/>
</dbReference>
<protein>
    <submittedName>
        <fullName evidence="2">Uncharacterized protein</fullName>
    </submittedName>
</protein>
<dbReference type="GeneID" id="300117857"/>
<dbReference type="PANTHER" id="PTHR41913">
    <property type="entry name" value="DUF1684 DOMAIN-CONTAINING PROTEIN"/>
    <property type="match status" value="1"/>
</dbReference>
<evidence type="ECO:0000313" key="2">
    <source>
        <dbReference type="EMBL" id="AXQ57957.1"/>
    </source>
</evidence>
<dbReference type="InterPro" id="IPR012467">
    <property type="entry name" value="DUF1684"/>
</dbReference>
<proteinExistence type="predicted"/>
<feature type="region of interest" description="Disordered" evidence="1">
    <location>
        <begin position="1"/>
        <end position="49"/>
    </location>
</feature>
<reference evidence="2 3" key="1">
    <citation type="submission" date="2018-08" db="EMBL/GenBank/DDBJ databases">
        <authorList>
            <person name="Ferrada E.E."/>
            <person name="Latorre B.A."/>
        </authorList>
    </citation>
    <scope>NUCLEOTIDE SEQUENCE [LARGE SCALE GENOMIC DNA]</scope>
    <source>
        <strain evidence="2 3">VK-A60T</strain>
    </source>
</reference>
<dbReference type="RefSeq" id="WP_117350498.1">
    <property type="nucleotide sequence ID" value="NZ_CP031742.1"/>
</dbReference>
<gene>
    <name evidence="2" type="ORF">D0C37_27405</name>
</gene>
<feature type="compositionally biased region" description="Basic and acidic residues" evidence="1">
    <location>
        <begin position="98"/>
        <end position="115"/>
    </location>
</feature>
<feature type="region of interest" description="Disordered" evidence="1">
    <location>
        <begin position="63"/>
        <end position="196"/>
    </location>
</feature>
<organism evidence="2 3">
    <name type="scientific">Streptomyces koyangensis</name>
    <dbReference type="NCBI Taxonomy" id="188770"/>
    <lineage>
        <taxon>Bacteria</taxon>
        <taxon>Bacillati</taxon>
        <taxon>Actinomycetota</taxon>
        <taxon>Actinomycetes</taxon>
        <taxon>Kitasatosporales</taxon>
        <taxon>Streptomycetaceae</taxon>
        <taxon>Streptomyces</taxon>
        <taxon>Streptomyces aurantiacus group</taxon>
    </lineage>
</organism>